<evidence type="ECO:0008006" key="4">
    <source>
        <dbReference type="Google" id="ProtNLM"/>
    </source>
</evidence>
<sequence>MLSLWMSHSALVTGAALALSTPFGTALAETPDPLLEQRTMTVHYGDLDLATASGQAKLEARLRRAAARVCATNEDMRPLVELQAARACYDAAMDHAHQTLASAQSRRTLAR</sequence>
<keyword evidence="1" id="KW-0732">Signal</keyword>
<proteinExistence type="predicted"/>
<keyword evidence="3" id="KW-1185">Reference proteome</keyword>
<dbReference type="AlphaFoldDB" id="F1Z566"/>
<organism evidence="2 3">
    <name type="scientific">Novosphingobium nitrogenifigens DSM 19370</name>
    <dbReference type="NCBI Taxonomy" id="983920"/>
    <lineage>
        <taxon>Bacteria</taxon>
        <taxon>Pseudomonadati</taxon>
        <taxon>Pseudomonadota</taxon>
        <taxon>Alphaproteobacteria</taxon>
        <taxon>Sphingomonadales</taxon>
        <taxon>Sphingomonadaceae</taxon>
        <taxon>Novosphingobium</taxon>
    </lineage>
</organism>
<feature type="signal peptide" evidence="1">
    <location>
        <begin position="1"/>
        <end position="28"/>
    </location>
</feature>
<dbReference type="Proteomes" id="UP000004728">
    <property type="component" value="Unassembled WGS sequence"/>
</dbReference>
<dbReference type="STRING" id="983920.Y88_1905"/>
<dbReference type="OrthoDB" id="7474986at2"/>
<dbReference type="InterPro" id="IPR030972">
    <property type="entry name" value="UrcA_uranyl"/>
</dbReference>
<evidence type="ECO:0000313" key="3">
    <source>
        <dbReference type="Proteomes" id="UP000004728"/>
    </source>
</evidence>
<accession>F1Z566</accession>
<dbReference type="EMBL" id="AEWJ01000023">
    <property type="protein sequence ID" value="EGD60031.1"/>
    <property type="molecule type" value="Genomic_DNA"/>
</dbReference>
<feature type="chain" id="PRO_5003277546" description="UrcA family protein" evidence="1">
    <location>
        <begin position="29"/>
        <end position="111"/>
    </location>
</feature>
<dbReference type="InParanoid" id="F1Z566"/>
<evidence type="ECO:0000313" key="2">
    <source>
        <dbReference type="EMBL" id="EGD60031.1"/>
    </source>
</evidence>
<dbReference type="HOGENOM" id="CLU_2155739_0_0_5"/>
<dbReference type="NCBIfam" id="TIGR04433">
    <property type="entry name" value="UrcA_uranyl"/>
    <property type="match status" value="1"/>
</dbReference>
<protein>
    <recommendedName>
        <fullName evidence="4">UrcA family protein</fullName>
    </recommendedName>
</protein>
<name>F1Z566_9SPHN</name>
<comment type="caution">
    <text evidence="2">The sequence shown here is derived from an EMBL/GenBank/DDBJ whole genome shotgun (WGS) entry which is preliminary data.</text>
</comment>
<dbReference type="RefSeq" id="WP_008068935.1">
    <property type="nucleotide sequence ID" value="NZ_AQWK01000005.1"/>
</dbReference>
<reference evidence="2 3" key="1">
    <citation type="journal article" date="2012" name="J. Bacteriol.">
        <title>Draft Genome Sequence of Novosphingobium nitrogenifigens Y88T.</title>
        <authorList>
            <person name="Strabala T.J."/>
            <person name="Macdonald L."/>
            <person name="Liu V."/>
            <person name="Smit A.M."/>
        </authorList>
    </citation>
    <scope>NUCLEOTIDE SEQUENCE [LARGE SCALE GENOMIC DNA]</scope>
    <source>
        <strain evidence="2 3">DSM 19370</strain>
    </source>
</reference>
<gene>
    <name evidence="2" type="ORF">Y88_1905</name>
</gene>
<evidence type="ECO:0000256" key="1">
    <source>
        <dbReference type="SAM" id="SignalP"/>
    </source>
</evidence>